<evidence type="ECO:0000256" key="3">
    <source>
        <dbReference type="ARBA" id="ARBA00022801"/>
    </source>
</evidence>
<dbReference type="GO" id="GO:0005975">
    <property type="term" value="P:carbohydrate metabolic process"/>
    <property type="evidence" value="ECO:0007669"/>
    <property type="project" value="InterPro"/>
</dbReference>
<keyword evidence="4 5" id="KW-0326">Glycosidase</keyword>
<evidence type="ECO:0000313" key="6">
    <source>
        <dbReference type="EMBL" id="PRY55228.1"/>
    </source>
</evidence>
<accession>A0A2T0UBH5</accession>
<keyword evidence="7" id="KW-1185">Reference proteome</keyword>
<organism evidence="6 7">
    <name type="scientific">Arcticibacter pallidicorallinus</name>
    <dbReference type="NCBI Taxonomy" id="1259464"/>
    <lineage>
        <taxon>Bacteria</taxon>
        <taxon>Pseudomonadati</taxon>
        <taxon>Bacteroidota</taxon>
        <taxon>Sphingobacteriia</taxon>
        <taxon>Sphingobacteriales</taxon>
        <taxon>Sphingobacteriaceae</taxon>
        <taxon>Arcticibacter</taxon>
    </lineage>
</organism>
<proteinExistence type="inferred from homology"/>
<name>A0A2T0UBH5_9SPHI</name>
<dbReference type="InterPro" id="IPR050727">
    <property type="entry name" value="GH43_arabinanases"/>
</dbReference>
<dbReference type="Pfam" id="PF04616">
    <property type="entry name" value="Glyco_hydro_43"/>
    <property type="match status" value="1"/>
</dbReference>
<evidence type="ECO:0000256" key="4">
    <source>
        <dbReference type="ARBA" id="ARBA00023295"/>
    </source>
</evidence>
<sequence length="326" mass="37226">MKKRDFQILLAGLLALLFTVDLKAQSAGYLFAYFTGNKMEQEQIHFAVSKDGFTYSALNNNKPVIDSKAISSSGGVRDPHILRGEDGKTFYMVVTDMASSKGWDSNRALILMKSRDLINWTSHVIDIQQKYKGHEDLKRVWAPQTIYDSEAGKYMVYWSMKHADQHDIIYYAYANKDFTDLATEPKPLFIPRSPAFNIDGDIIKKDGVYHLFRKTGGSDGAGIKVATTTSLTSGNWQENDRYLQPTKEDVEGSSVFKLNNSNSYIMMYDLFKAHSFQFSRSEDLQNFRVIDNEVKMDFKPRHGSVISLTKRELKSLTKKWGNRNKS</sequence>
<dbReference type="EMBL" id="PVTH01000001">
    <property type="protein sequence ID" value="PRY55228.1"/>
    <property type="molecule type" value="Genomic_DNA"/>
</dbReference>
<gene>
    <name evidence="6" type="ORF">B0I27_101196</name>
</gene>
<dbReference type="PANTHER" id="PTHR43301:SF3">
    <property type="entry name" value="ARABINAN ENDO-1,5-ALPHA-L-ARABINOSIDASE A-RELATED"/>
    <property type="match status" value="1"/>
</dbReference>
<dbReference type="InterPro" id="IPR006710">
    <property type="entry name" value="Glyco_hydro_43"/>
</dbReference>
<evidence type="ECO:0000313" key="7">
    <source>
        <dbReference type="Proteomes" id="UP000238034"/>
    </source>
</evidence>
<dbReference type="InterPro" id="IPR023296">
    <property type="entry name" value="Glyco_hydro_beta-prop_sf"/>
</dbReference>
<evidence type="ECO:0000256" key="1">
    <source>
        <dbReference type="ARBA" id="ARBA00004834"/>
    </source>
</evidence>
<dbReference type="CDD" id="cd08983">
    <property type="entry name" value="GH43_Bt3655-like"/>
    <property type="match status" value="1"/>
</dbReference>
<dbReference type="Proteomes" id="UP000238034">
    <property type="component" value="Unassembled WGS sequence"/>
</dbReference>
<evidence type="ECO:0000256" key="2">
    <source>
        <dbReference type="ARBA" id="ARBA00009865"/>
    </source>
</evidence>
<comment type="pathway">
    <text evidence="1">Glycan metabolism; L-arabinan degradation.</text>
</comment>
<keyword evidence="3 5" id="KW-0378">Hydrolase</keyword>
<dbReference type="AlphaFoldDB" id="A0A2T0UBH5"/>
<reference evidence="6 7" key="1">
    <citation type="submission" date="2018-03" db="EMBL/GenBank/DDBJ databases">
        <title>Genomic Encyclopedia of Type Strains, Phase III (KMG-III): the genomes of soil and plant-associated and newly described type strains.</title>
        <authorList>
            <person name="Whitman W."/>
        </authorList>
    </citation>
    <scope>NUCLEOTIDE SEQUENCE [LARGE SCALE GENOMIC DNA]</scope>
    <source>
        <strain evidence="6 7">CGMCC 1.9313</strain>
    </source>
</reference>
<dbReference type="Gene3D" id="2.115.10.20">
    <property type="entry name" value="Glycosyl hydrolase domain, family 43"/>
    <property type="match status" value="1"/>
</dbReference>
<evidence type="ECO:0000256" key="5">
    <source>
        <dbReference type="RuleBase" id="RU361187"/>
    </source>
</evidence>
<dbReference type="SUPFAM" id="SSF75005">
    <property type="entry name" value="Arabinanase/levansucrase/invertase"/>
    <property type="match status" value="1"/>
</dbReference>
<dbReference type="GO" id="GO:0004553">
    <property type="term" value="F:hydrolase activity, hydrolyzing O-glycosyl compounds"/>
    <property type="evidence" value="ECO:0007669"/>
    <property type="project" value="InterPro"/>
</dbReference>
<dbReference type="RefSeq" id="WP_106290482.1">
    <property type="nucleotide sequence ID" value="NZ_PVTH01000001.1"/>
</dbReference>
<comment type="caution">
    <text evidence="6">The sequence shown here is derived from an EMBL/GenBank/DDBJ whole genome shotgun (WGS) entry which is preliminary data.</text>
</comment>
<comment type="similarity">
    <text evidence="2 5">Belongs to the glycosyl hydrolase 43 family.</text>
</comment>
<dbReference type="OrthoDB" id="9803461at2"/>
<dbReference type="PANTHER" id="PTHR43301">
    <property type="entry name" value="ARABINAN ENDO-1,5-ALPHA-L-ARABINOSIDASE"/>
    <property type="match status" value="1"/>
</dbReference>
<protein>
    <submittedName>
        <fullName evidence="6">Glycosyl hydrolase family 43</fullName>
    </submittedName>
</protein>